<reference evidence="1 2" key="1">
    <citation type="submission" date="2015-04" db="EMBL/GenBank/DDBJ databases">
        <title>The draft genome sequence of Erythrobacter marinus HWDM-33.</title>
        <authorList>
            <person name="Zhuang L."/>
            <person name="Liu Y."/>
            <person name="Shao Z."/>
        </authorList>
    </citation>
    <scope>NUCLEOTIDE SEQUENCE [LARGE SCALE GENOMIC DNA]</scope>
    <source>
        <strain evidence="1 2">HWDM-33</strain>
    </source>
</reference>
<protein>
    <submittedName>
        <fullName evidence="1">Uncharacterized protein</fullName>
    </submittedName>
</protein>
<accession>A0A0H0XMI0</accession>
<evidence type="ECO:0000313" key="1">
    <source>
        <dbReference type="EMBL" id="KLI63226.1"/>
    </source>
</evidence>
<dbReference type="Proteomes" id="UP000053455">
    <property type="component" value="Unassembled WGS sequence"/>
</dbReference>
<proteinExistence type="predicted"/>
<keyword evidence="2" id="KW-1185">Reference proteome</keyword>
<sequence length="187" mass="19776">MLILAACGSDPVADQPGTPAGVQSSTNLSNGALGTVRYKYDPAALTRAEVDLVLPPDFEQTVFAIKFIPAPLASRLGGAYCSFGRVAQGQECTARSEIGFAIALLERPIADYTTALAQASPSIATLEPVMVDGQEGMSFVLDSEFAHTRYTYLPSGGRTLLLVDRYTDGGIDAGTEALDQVRRSIDL</sequence>
<comment type="caution">
    <text evidence="1">The sequence shown here is derived from an EMBL/GenBank/DDBJ whole genome shotgun (WGS) entry which is preliminary data.</text>
</comment>
<dbReference type="PATRIC" id="fig|874156.12.peg.2289"/>
<dbReference type="EMBL" id="LBHU01000003">
    <property type="protein sequence ID" value="KLI63226.1"/>
    <property type="molecule type" value="Genomic_DNA"/>
</dbReference>
<name>A0A0H0XMI0_9SPHN</name>
<organism evidence="1 2">
    <name type="scientific">Aurantiacibacter marinus</name>
    <dbReference type="NCBI Taxonomy" id="874156"/>
    <lineage>
        <taxon>Bacteria</taxon>
        <taxon>Pseudomonadati</taxon>
        <taxon>Pseudomonadota</taxon>
        <taxon>Alphaproteobacteria</taxon>
        <taxon>Sphingomonadales</taxon>
        <taxon>Erythrobacteraceae</taxon>
        <taxon>Aurantiacibacter</taxon>
    </lineage>
</organism>
<dbReference type="AlphaFoldDB" id="A0A0H0XMI0"/>
<gene>
    <name evidence="1" type="ORF">AAV99_11155</name>
</gene>
<evidence type="ECO:0000313" key="2">
    <source>
        <dbReference type="Proteomes" id="UP000053455"/>
    </source>
</evidence>